<protein>
    <submittedName>
        <fullName evidence="1">Uncharacterized protein</fullName>
    </submittedName>
</protein>
<comment type="caution">
    <text evidence="1">The sequence shown here is derived from an EMBL/GenBank/DDBJ whole genome shotgun (WGS) entry which is preliminary data.</text>
</comment>
<feature type="non-terminal residue" evidence="1">
    <location>
        <position position="1"/>
    </location>
</feature>
<accession>X1RYY2</accession>
<dbReference type="EMBL" id="BARW01011296">
    <property type="protein sequence ID" value="GAI85868.1"/>
    <property type="molecule type" value="Genomic_DNA"/>
</dbReference>
<reference evidence="1" key="1">
    <citation type="journal article" date="2014" name="Front. Microbiol.">
        <title>High frequency of phylogenetically diverse reductive dehalogenase-homologous genes in deep subseafloor sedimentary metagenomes.</title>
        <authorList>
            <person name="Kawai M."/>
            <person name="Futagami T."/>
            <person name="Toyoda A."/>
            <person name="Takaki Y."/>
            <person name="Nishi S."/>
            <person name="Hori S."/>
            <person name="Arai W."/>
            <person name="Tsubouchi T."/>
            <person name="Morono Y."/>
            <person name="Uchiyama I."/>
            <person name="Ito T."/>
            <person name="Fujiyama A."/>
            <person name="Inagaki F."/>
            <person name="Takami H."/>
        </authorList>
    </citation>
    <scope>NUCLEOTIDE SEQUENCE</scope>
    <source>
        <strain evidence="1">Expedition CK06-06</strain>
    </source>
</reference>
<organism evidence="1">
    <name type="scientific">marine sediment metagenome</name>
    <dbReference type="NCBI Taxonomy" id="412755"/>
    <lineage>
        <taxon>unclassified sequences</taxon>
        <taxon>metagenomes</taxon>
        <taxon>ecological metagenomes</taxon>
    </lineage>
</organism>
<gene>
    <name evidence="1" type="ORF">S12H4_21840</name>
</gene>
<name>X1RYY2_9ZZZZ</name>
<proteinExistence type="predicted"/>
<evidence type="ECO:0000313" key="1">
    <source>
        <dbReference type="EMBL" id="GAI85868.1"/>
    </source>
</evidence>
<sequence length="219" mass="25066">HKRERVHPPKVVETVHRAVLATLALASSGHLQIYDLGTKANYGMGSTGTVLAGRPIPKEIGQRSGKYILDARVFQRLKDLWPHLRKIIEAERHYLRIPAQRIVDGGGRYREDDAIIDYAIGLEALLLKDINAELSYRFALRGATILAWYSGEKEKFFIQLQDFYDIRSKIVHGGQVDSIKLRDARSNAEKALRDIWWWCFSNKENLSRALAKVDKLIMK</sequence>
<dbReference type="AlphaFoldDB" id="X1RYY2"/>